<dbReference type="EMBL" id="JABSTU010000003">
    <property type="protein sequence ID" value="KAH8035620.1"/>
    <property type="molecule type" value="Genomic_DNA"/>
</dbReference>
<dbReference type="Gene3D" id="2.30.42.10">
    <property type="match status" value="1"/>
</dbReference>
<evidence type="ECO:0000313" key="2">
    <source>
        <dbReference type="EMBL" id="KAH8035620.1"/>
    </source>
</evidence>
<organism evidence="2 3">
    <name type="scientific">Rhipicephalus microplus</name>
    <name type="common">Cattle tick</name>
    <name type="synonym">Boophilus microplus</name>
    <dbReference type="NCBI Taxonomy" id="6941"/>
    <lineage>
        <taxon>Eukaryota</taxon>
        <taxon>Metazoa</taxon>
        <taxon>Ecdysozoa</taxon>
        <taxon>Arthropoda</taxon>
        <taxon>Chelicerata</taxon>
        <taxon>Arachnida</taxon>
        <taxon>Acari</taxon>
        <taxon>Parasitiformes</taxon>
        <taxon>Ixodida</taxon>
        <taxon>Ixodoidea</taxon>
        <taxon>Ixodidae</taxon>
        <taxon>Rhipicephalinae</taxon>
        <taxon>Rhipicephalus</taxon>
        <taxon>Boophilus</taxon>
    </lineage>
</organism>
<reference evidence="2" key="2">
    <citation type="submission" date="2021-09" db="EMBL/GenBank/DDBJ databases">
        <authorList>
            <person name="Jia N."/>
            <person name="Wang J."/>
            <person name="Shi W."/>
            <person name="Du L."/>
            <person name="Sun Y."/>
            <person name="Zhan W."/>
            <person name="Jiang J."/>
            <person name="Wang Q."/>
            <person name="Zhang B."/>
            <person name="Ji P."/>
            <person name="Sakyi L.B."/>
            <person name="Cui X."/>
            <person name="Yuan T."/>
            <person name="Jiang B."/>
            <person name="Yang W."/>
            <person name="Lam T.T.-Y."/>
            <person name="Chang Q."/>
            <person name="Ding S."/>
            <person name="Wang X."/>
            <person name="Zhu J."/>
            <person name="Ruan X."/>
            <person name="Zhao L."/>
            <person name="Wei J."/>
            <person name="Que T."/>
            <person name="Du C."/>
            <person name="Cheng J."/>
            <person name="Dai P."/>
            <person name="Han X."/>
            <person name="Huang E."/>
            <person name="Gao Y."/>
            <person name="Liu J."/>
            <person name="Shao H."/>
            <person name="Ye R."/>
            <person name="Li L."/>
            <person name="Wei W."/>
            <person name="Wang X."/>
            <person name="Wang C."/>
            <person name="Huo Q."/>
            <person name="Li W."/>
            <person name="Guo W."/>
            <person name="Chen H."/>
            <person name="Chen S."/>
            <person name="Zhou L."/>
            <person name="Zhou L."/>
            <person name="Ni X."/>
            <person name="Tian J."/>
            <person name="Zhou Y."/>
            <person name="Sheng Y."/>
            <person name="Liu T."/>
            <person name="Pan Y."/>
            <person name="Xia L."/>
            <person name="Li J."/>
            <person name="Zhao F."/>
            <person name="Cao W."/>
        </authorList>
    </citation>
    <scope>NUCLEOTIDE SEQUENCE</scope>
    <source>
        <strain evidence="2">Rmic-2018</strain>
        <tissue evidence="2">Larvae</tissue>
    </source>
</reference>
<accession>A0A9J6EN87</accession>
<comment type="caution">
    <text evidence="2">The sequence shown here is derived from an EMBL/GenBank/DDBJ whole genome shotgun (WGS) entry which is preliminary data.</text>
</comment>
<dbReference type="PANTHER" id="PTHR19964">
    <property type="entry name" value="MULTIPLE PDZ DOMAIN PROTEIN"/>
    <property type="match status" value="1"/>
</dbReference>
<proteinExistence type="predicted"/>
<evidence type="ECO:0000313" key="3">
    <source>
        <dbReference type="Proteomes" id="UP000821866"/>
    </source>
</evidence>
<gene>
    <name evidence="2" type="ORF">HPB51_007855</name>
</gene>
<name>A0A9J6EN87_RHIMP</name>
<dbReference type="VEuPathDB" id="VectorBase:LOC119181162"/>
<dbReference type="PANTHER" id="PTHR19964:SF92">
    <property type="entry name" value="PATJ HOMOLOG"/>
    <property type="match status" value="1"/>
</dbReference>
<evidence type="ECO:0000256" key="1">
    <source>
        <dbReference type="SAM" id="MobiDB-lite"/>
    </source>
</evidence>
<dbReference type="InterPro" id="IPR036034">
    <property type="entry name" value="PDZ_sf"/>
</dbReference>
<dbReference type="InterPro" id="IPR051342">
    <property type="entry name" value="PDZ_scaffold"/>
</dbReference>
<dbReference type="Proteomes" id="UP000821866">
    <property type="component" value="Chromosome 11"/>
</dbReference>
<protein>
    <recommendedName>
        <fullName evidence="4">PDZ domain-containing protein</fullName>
    </recommendedName>
</protein>
<keyword evidence="3" id="KW-1185">Reference proteome</keyword>
<evidence type="ECO:0008006" key="4">
    <source>
        <dbReference type="Google" id="ProtNLM"/>
    </source>
</evidence>
<feature type="region of interest" description="Disordered" evidence="1">
    <location>
        <begin position="1"/>
        <end position="29"/>
    </location>
</feature>
<sequence length="128" mass="13321">MVQSPMAQRPSSSSSASPPPPPLLSGSLPALVKAKSDGSLAQSDWEEGLPGGGPLVKLRSRSLEPLTGLAMWSSEPHVVELLKGDRGLGFSILDYQARPLAVNGHASMAACGSEGGESEWKFLILVAE</sequence>
<reference evidence="2" key="1">
    <citation type="journal article" date="2020" name="Cell">
        <title>Large-Scale Comparative Analyses of Tick Genomes Elucidate Their Genetic Diversity and Vector Capacities.</title>
        <authorList>
            <consortium name="Tick Genome and Microbiome Consortium (TIGMIC)"/>
            <person name="Jia N."/>
            <person name="Wang J."/>
            <person name="Shi W."/>
            <person name="Du L."/>
            <person name="Sun Y."/>
            <person name="Zhan W."/>
            <person name="Jiang J.F."/>
            <person name="Wang Q."/>
            <person name="Zhang B."/>
            <person name="Ji P."/>
            <person name="Bell-Sakyi L."/>
            <person name="Cui X.M."/>
            <person name="Yuan T.T."/>
            <person name="Jiang B.G."/>
            <person name="Yang W.F."/>
            <person name="Lam T.T."/>
            <person name="Chang Q.C."/>
            <person name="Ding S.J."/>
            <person name="Wang X.J."/>
            <person name="Zhu J.G."/>
            <person name="Ruan X.D."/>
            <person name="Zhao L."/>
            <person name="Wei J.T."/>
            <person name="Ye R.Z."/>
            <person name="Que T.C."/>
            <person name="Du C.H."/>
            <person name="Zhou Y.H."/>
            <person name="Cheng J.X."/>
            <person name="Dai P.F."/>
            <person name="Guo W.B."/>
            <person name="Han X.H."/>
            <person name="Huang E.J."/>
            <person name="Li L.F."/>
            <person name="Wei W."/>
            <person name="Gao Y.C."/>
            <person name="Liu J.Z."/>
            <person name="Shao H.Z."/>
            <person name="Wang X."/>
            <person name="Wang C.C."/>
            <person name="Yang T.C."/>
            <person name="Huo Q.B."/>
            <person name="Li W."/>
            <person name="Chen H.Y."/>
            <person name="Chen S.E."/>
            <person name="Zhou L.G."/>
            <person name="Ni X.B."/>
            <person name="Tian J.H."/>
            <person name="Sheng Y."/>
            <person name="Liu T."/>
            <person name="Pan Y.S."/>
            <person name="Xia L.Y."/>
            <person name="Li J."/>
            <person name="Zhao F."/>
            <person name="Cao W.C."/>
        </authorList>
    </citation>
    <scope>NUCLEOTIDE SEQUENCE</scope>
    <source>
        <strain evidence="2">Rmic-2018</strain>
    </source>
</reference>
<dbReference type="AlphaFoldDB" id="A0A9J6EN87"/>